<dbReference type="AlphaFoldDB" id="A0A8T9Q2U8"/>
<keyword evidence="2" id="KW-1185">Reference proteome</keyword>
<organism evidence="1 2">
    <name type="scientific">Hymenobacter cellulosilyticus</name>
    <dbReference type="NCBI Taxonomy" id="2932248"/>
    <lineage>
        <taxon>Bacteria</taxon>
        <taxon>Pseudomonadati</taxon>
        <taxon>Bacteroidota</taxon>
        <taxon>Cytophagia</taxon>
        <taxon>Cytophagales</taxon>
        <taxon>Hymenobacteraceae</taxon>
        <taxon>Hymenobacter</taxon>
    </lineage>
</organism>
<name>A0A8T9Q2U8_9BACT</name>
<reference evidence="1" key="1">
    <citation type="submission" date="2022-04" db="EMBL/GenBank/DDBJ databases">
        <title>Hymenobacter sp. isolated from the air.</title>
        <authorList>
            <person name="Won M."/>
            <person name="Lee C.-M."/>
            <person name="Woen H.-Y."/>
            <person name="Kwon S.-W."/>
        </authorList>
    </citation>
    <scope>NUCLEOTIDE SEQUENCE</scope>
    <source>
        <strain evidence="1">5116S-3</strain>
    </source>
</reference>
<sequence length="212" mass="24434">MTQGTLIPTETLFIERVGVVDSVTVLVEPDEELRELGWQRKTTVTPHVLPTQFYMGNKWVVSHTSPTTGQLVEWNWQQKLFRDTRYPQRLCLSTRGFANKALLNSIAALFLRLEPAKQPVAGRIRPHEYLVQLPATRSGLGGFDGTPNLHYYTARGEQYLALYAQRYAVNERRVEGASFVNLYEIVQVRLDEERFLRLIRQALEAAYHLPLY</sequence>
<dbReference type="Proteomes" id="UP000831796">
    <property type="component" value="Chromosome"/>
</dbReference>
<dbReference type="EMBL" id="CP095046">
    <property type="protein sequence ID" value="UOQ71854.1"/>
    <property type="molecule type" value="Genomic_DNA"/>
</dbReference>
<proteinExistence type="predicted"/>
<dbReference type="KEGG" id="hcu:MUN79_25165"/>
<dbReference type="RefSeq" id="WP_244675255.1">
    <property type="nucleotide sequence ID" value="NZ_CP095046.1"/>
</dbReference>
<evidence type="ECO:0000313" key="1">
    <source>
        <dbReference type="EMBL" id="UOQ71854.1"/>
    </source>
</evidence>
<protein>
    <submittedName>
        <fullName evidence="1">Uncharacterized protein</fullName>
    </submittedName>
</protein>
<gene>
    <name evidence="1" type="ORF">MUN79_25165</name>
</gene>
<accession>A0A8T9Q2U8</accession>
<evidence type="ECO:0000313" key="2">
    <source>
        <dbReference type="Proteomes" id="UP000831796"/>
    </source>
</evidence>